<protein>
    <recommendedName>
        <fullName evidence="3">Citrulline--aspartate ligase</fullName>
    </recommendedName>
</protein>
<evidence type="ECO:0000313" key="2">
    <source>
        <dbReference type="Proteomes" id="UP001157006"/>
    </source>
</evidence>
<dbReference type="SUPFAM" id="SSF69864">
    <property type="entry name" value="Argininosuccinate synthetase, C-terminal domain"/>
    <property type="match status" value="1"/>
</dbReference>
<accession>A0AAV1B2Q1</accession>
<evidence type="ECO:0008006" key="3">
    <source>
        <dbReference type="Google" id="ProtNLM"/>
    </source>
</evidence>
<dbReference type="GO" id="GO:0004055">
    <property type="term" value="F:argininosuccinate synthase activity"/>
    <property type="evidence" value="ECO:0007669"/>
    <property type="project" value="InterPro"/>
</dbReference>
<gene>
    <name evidence="1" type="ORF">VFH_VI057760</name>
</gene>
<dbReference type="Gene3D" id="3.90.1260.10">
    <property type="entry name" value="Argininosuccinate synthetase, chain A, domain 2"/>
    <property type="match status" value="1"/>
</dbReference>
<proteinExistence type="predicted"/>
<evidence type="ECO:0000313" key="1">
    <source>
        <dbReference type="EMBL" id="CAI8617045.1"/>
    </source>
</evidence>
<dbReference type="AlphaFoldDB" id="A0AAV1B2Q1"/>
<keyword evidence="2" id="KW-1185">Reference proteome</keyword>
<dbReference type="EMBL" id="OX451741">
    <property type="protein sequence ID" value="CAI8617045.1"/>
    <property type="molecule type" value="Genomic_DNA"/>
</dbReference>
<dbReference type="Proteomes" id="UP001157006">
    <property type="component" value="Chromosome 6"/>
</dbReference>
<dbReference type="InterPro" id="IPR024074">
    <property type="entry name" value="AS_cat/multimer_dom_body"/>
</dbReference>
<reference evidence="1 2" key="1">
    <citation type="submission" date="2023-01" db="EMBL/GenBank/DDBJ databases">
        <authorList>
            <person name="Kreplak J."/>
        </authorList>
    </citation>
    <scope>NUCLEOTIDE SEQUENCE [LARGE SCALE GENOMIC DNA]</scope>
</reference>
<sequence length="132" mass="15668">MWWCRWFQIGHDYSSSKMFSTVRGQATASRRALSRRWRWKSSGCVIVSSSFCLRCRRPVIFVSFDYRLNLRSWCCKIISLASFGERKSPYRSYKEDIVSFESGEIYNQADAVGFIRFYGLPMRVRIIMEQDI</sequence>
<organism evidence="1 2">
    <name type="scientific">Vicia faba</name>
    <name type="common">Broad bean</name>
    <name type="synonym">Faba vulgaris</name>
    <dbReference type="NCBI Taxonomy" id="3906"/>
    <lineage>
        <taxon>Eukaryota</taxon>
        <taxon>Viridiplantae</taxon>
        <taxon>Streptophyta</taxon>
        <taxon>Embryophyta</taxon>
        <taxon>Tracheophyta</taxon>
        <taxon>Spermatophyta</taxon>
        <taxon>Magnoliopsida</taxon>
        <taxon>eudicotyledons</taxon>
        <taxon>Gunneridae</taxon>
        <taxon>Pentapetalae</taxon>
        <taxon>rosids</taxon>
        <taxon>fabids</taxon>
        <taxon>Fabales</taxon>
        <taxon>Fabaceae</taxon>
        <taxon>Papilionoideae</taxon>
        <taxon>50 kb inversion clade</taxon>
        <taxon>NPAAA clade</taxon>
        <taxon>Hologalegina</taxon>
        <taxon>IRL clade</taxon>
        <taxon>Fabeae</taxon>
        <taxon>Vicia</taxon>
    </lineage>
</organism>
<name>A0AAV1B2Q1_VICFA</name>